<name>A0A077M6E5_9MICO</name>
<protein>
    <submittedName>
        <fullName evidence="1">Uncharacterized protein</fullName>
    </submittedName>
</protein>
<evidence type="ECO:0000313" key="2">
    <source>
        <dbReference type="Proteomes" id="UP000035721"/>
    </source>
</evidence>
<sequence length="79" mass="8712">MPDITTVRLREGVTLDDLSSILAKIVDLQGCPACGLNGFDLRFEVDPEIRFAELREQFATQIVGIDVNRGALQPARRLG</sequence>
<organism evidence="1 2">
    <name type="scientific">Nostocoides japonicum T1-X7</name>
    <dbReference type="NCBI Taxonomy" id="1194083"/>
    <lineage>
        <taxon>Bacteria</taxon>
        <taxon>Bacillati</taxon>
        <taxon>Actinomycetota</taxon>
        <taxon>Actinomycetes</taxon>
        <taxon>Micrococcales</taxon>
        <taxon>Intrasporangiaceae</taxon>
        <taxon>Nostocoides</taxon>
    </lineage>
</organism>
<dbReference type="OrthoDB" id="5703937at2"/>
<reference evidence="1 2" key="1">
    <citation type="journal article" date="2013" name="ISME J.">
        <title>A metabolic model for members of the genus Tetrasphaera involved in enhanced biological phosphorus removal.</title>
        <authorList>
            <person name="Kristiansen R."/>
            <person name="Nguyen H.T.T."/>
            <person name="Saunders A.M."/>
            <person name="Nielsen J.L."/>
            <person name="Wimmer R."/>
            <person name="Le V.Q."/>
            <person name="McIlroy S.J."/>
            <person name="Petrovski S."/>
            <person name="Seviour R.J."/>
            <person name="Calteau A."/>
            <person name="Nielsen K.L."/>
            <person name="Nielsen P.H."/>
        </authorList>
    </citation>
    <scope>NUCLEOTIDE SEQUENCE [LARGE SCALE GENOMIC DNA]</scope>
    <source>
        <strain evidence="1 2">T1-X7</strain>
    </source>
</reference>
<dbReference type="EMBL" id="CAJB01000381">
    <property type="protein sequence ID" value="CCH79615.1"/>
    <property type="molecule type" value="Genomic_DNA"/>
</dbReference>
<dbReference type="Proteomes" id="UP000035721">
    <property type="component" value="Unassembled WGS sequence"/>
</dbReference>
<accession>A0A077M6E5</accession>
<keyword evidence="2" id="KW-1185">Reference proteome</keyword>
<dbReference type="STRING" id="1194083.BN12_50042"/>
<evidence type="ECO:0000313" key="1">
    <source>
        <dbReference type="EMBL" id="CCH79615.1"/>
    </source>
</evidence>
<dbReference type="RefSeq" id="WP_048549753.1">
    <property type="nucleotide sequence ID" value="NZ_HF570958.1"/>
</dbReference>
<gene>
    <name evidence="1" type="ORF">BN12_50042</name>
</gene>
<proteinExistence type="predicted"/>
<comment type="caution">
    <text evidence="1">The sequence shown here is derived from an EMBL/GenBank/DDBJ whole genome shotgun (WGS) entry which is preliminary data.</text>
</comment>
<dbReference type="AlphaFoldDB" id="A0A077M6E5"/>